<evidence type="ECO:0000313" key="6">
    <source>
        <dbReference type="Proteomes" id="UP001228139"/>
    </source>
</evidence>
<dbReference type="SUPFAM" id="SSF51316">
    <property type="entry name" value="Mss4-like"/>
    <property type="match status" value="1"/>
</dbReference>
<evidence type="ECO:0000313" key="5">
    <source>
        <dbReference type="EMBL" id="WLS80839.1"/>
    </source>
</evidence>
<name>A0AA50DMS8_9GAMM</name>
<dbReference type="GO" id="GO:0046872">
    <property type="term" value="F:metal ion binding"/>
    <property type="evidence" value="ECO:0007669"/>
    <property type="project" value="UniProtKB-KW"/>
</dbReference>
<dbReference type="InterPro" id="IPR052355">
    <property type="entry name" value="CENP-V-like"/>
</dbReference>
<dbReference type="AlphaFoldDB" id="A0AA50DMS8"/>
<dbReference type="Pfam" id="PF04828">
    <property type="entry name" value="GFA"/>
    <property type="match status" value="1"/>
</dbReference>
<dbReference type="Proteomes" id="UP001228139">
    <property type="component" value="Chromosome"/>
</dbReference>
<protein>
    <submittedName>
        <fullName evidence="5">GFA family protein</fullName>
    </submittedName>
</protein>
<evidence type="ECO:0000256" key="1">
    <source>
        <dbReference type="ARBA" id="ARBA00005495"/>
    </source>
</evidence>
<feature type="domain" description="CENP-V/GFA" evidence="4">
    <location>
        <begin position="5"/>
        <end position="119"/>
    </location>
</feature>
<dbReference type="PANTHER" id="PTHR28620">
    <property type="entry name" value="CENTROMERE PROTEIN V"/>
    <property type="match status" value="1"/>
</dbReference>
<dbReference type="InterPro" id="IPR006913">
    <property type="entry name" value="CENP-V/GFA"/>
</dbReference>
<organism evidence="5 6">
    <name type="scientific">Erwinia pyri</name>
    <dbReference type="NCBI Taxonomy" id="3062598"/>
    <lineage>
        <taxon>Bacteria</taxon>
        <taxon>Pseudomonadati</taxon>
        <taxon>Pseudomonadota</taxon>
        <taxon>Gammaproteobacteria</taxon>
        <taxon>Enterobacterales</taxon>
        <taxon>Erwiniaceae</taxon>
        <taxon>Erwinia</taxon>
    </lineage>
</organism>
<keyword evidence="2" id="KW-0479">Metal-binding</keyword>
<dbReference type="Gene3D" id="2.170.150.70">
    <property type="match status" value="1"/>
</dbReference>
<dbReference type="PANTHER" id="PTHR28620:SF1">
    <property type="entry name" value="CENP-V_GFA DOMAIN-CONTAINING PROTEIN"/>
    <property type="match status" value="1"/>
</dbReference>
<sequence length="134" mass="14483">MADSRSAQCHCGAVVFNVELTDGLNTATRCNCSFCDMRGAVMVSANRIEVVKGQEKLTQYRFNSGEVAHYFCSECGIYTFHQRRSNPEIYGVNAACLEGVSPFDFPSVNVSNGLSHPKDGGVGGIAGKVKYFPS</sequence>
<dbReference type="PROSITE" id="PS51891">
    <property type="entry name" value="CENP_V_GFA"/>
    <property type="match status" value="1"/>
</dbReference>
<dbReference type="EMBL" id="CP132353">
    <property type="protein sequence ID" value="WLS80839.1"/>
    <property type="molecule type" value="Genomic_DNA"/>
</dbReference>
<dbReference type="KEGG" id="epi:Q3V30_10325"/>
<reference evidence="5 6" key="1">
    <citation type="submission" date="2023-07" db="EMBL/GenBank/DDBJ databases">
        <title>Pathogenic bacteria of pear tree diseases.</title>
        <authorList>
            <person name="Zhang Z."/>
            <person name="He L."/>
            <person name="Huang R."/>
        </authorList>
    </citation>
    <scope>NUCLEOTIDE SEQUENCE [LARGE SCALE GENOMIC DNA]</scope>
    <source>
        <strain evidence="5 6">DE2</strain>
    </source>
</reference>
<dbReference type="InterPro" id="IPR011057">
    <property type="entry name" value="Mss4-like_sf"/>
</dbReference>
<accession>A0AA50DMS8</accession>
<keyword evidence="3" id="KW-0862">Zinc</keyword>
<comment type="similarity">
    <text evidence="1">Belongs to the Gfa family.</text>
</comment>
<evidence type="ECO:0000256" key="2">
    <source>
        <dbReference type="ARBA" id="ARBA00022723"/>
    </source>
</evidence>
<evidence type="ECO:0000259" key="4">
    <source>
        <dbReference type="PROSITE" id="PS51891"/>
    </source>
</evidence>
<dbReference type="RefSeq" id="WP_306212986.1">
    <property type="nucleotide sequence ID" value="NZ_CP132353.1"/>
</dbReference>
<dbReference type="GO" id="GO:0016846">
    <property type="term" value="F:carbon-sulfur lyase activity"/>
    <property type="evidence" value="ECO:0007669"/>
    <property type="project" value="InterPro"/>
</dbReference>
<proteinExistence type="inferred from homology"/>
<evidence type="ECO:0000256" key="3">
    <source>
        <dbReference type="ARBA" id="ARBA00022833"/>
    </source>
</evidence>
<keyword evidence="6" id="KW-1185">Reference proteome</keyword>
<gene>
    <name evidence="5" type="ORF">Q3V30_10325</name>
</gene>